<evidence type="ECO:0000259" key="2">
    <source>
        <dbReference type="Pfam" id="PF09972"/>
    </source>
</evidence>
<evidence type="ECO:0000313" key="4">
    <source>
        <dbReference type="EMBL" id="OQM51595.1"/>
    </source>
</evidence>
<protein>
    <recommendedName>
        <fullName evidence="6">DUF2207 domain-containing protein</fullName>
    </recommendedName>
</protein>
<feature type="domain" description="Predicted membrane protein YciQ-like C-terminal" evidence="3">
    <location>
        <begin position="352"/>
        <end position="628"/>
    </location>
</feature>
<evidence type="ECO:0000256" key="1">
    <source>
        <dbReference type="SAM" id="Phobius"/>
    </source>
</evidence>
<keyword evidence="1" id="KW-1133">Transmembrane helix</keyword>
<proteinExistence type="predicted"/>
<sequence>MTAKQHASRAVRSFGIAIVVTVGIVAALLLFMVLDDGGADLSYKTLDYDVQVQSNGDLKVTQHIDMKLADRSDDDGDHPWKQLYQQYTLKGSDLTNITDISVRNVTTGETYQQGDIAIPSSYSTDEWNREHAKQWYIADVSQGDSNPQPFDPAKNGLVSGNTDDRSKKIEIGWNIPSITSASSLKFDVTMTMQGVTTAYQDMATFQWEPLGVSNQIPIGKVTGTVTFPEGIDADNSWAWLHTECTSETERDKNGSLKFTVYDVRAGDYVDVVAMFDVGATGGVERTRDTTIKNGIMKSEAKQEQQWRDQQRKQARIRLITWIAIAVVGLVLCVIAIIFALRSFNRSQYHGGVEYWRDEPEMSPASAAELLHMVDNKHSSTLTSRKMAASVLSLASRGAIAIYPGVAAMYRGIDMSQANNADIARMIANDPARIRDVGKTSTVVILPVVFNNVQSLQLRPSEQAALDLLVTASERIGSPVFDLDQMNKNFSDWKNGYKLQEKFTNTCDNEFAMLGATSICGGGAFAAGICAVMLAFLSMLYFGAIGNLALLAVISAPMMFASVFALSYLKLKGLTDNGQYLAGQVLGLKHYMEDFSEFKDRGVTDMTLWGRYMVYATAFGISEKAMKQLLKAYPQLADPHWLDNNASDSLLYWSYRSWYFDHRYTGPASFDTNSMDFSQFSANFGDIGAQLESGFADIQSTISAASPSGSFSGSGGSFSGGGFGGSSGGSGGGSFGGR</sequence>
<dbReference type="EMBL" id="NAQA01000002">
    <property type="protein sequence ID" value="OQM51595.1"/>
    <property type="molecule type" value="Genomic_DNA"/>
</dbReference>
<feature type="transmembrane region" description="Helical" evidence="1">
    <location>
        <begin position="547"/>
        <end position="568"/>
    </location>
</feature>
<feature type="domain" description="DUF2207" evidence="2">
    <location>
        <begin position="44"/>
        <end position="275"/>
    </location>
</feature>
<feature type="transmembrane region" description="Helical" evidence="1">
    <location>
        <begin position="518"/>
        <end position="541"/>
    </location>
</feature>
<gene>
    <name evidence="4" type="ORF">B5782_0287</name>
</gene>
<reference evidence="4 5" key="1">
    <citation type="submission" date="2017-03" db="EMBL/GenBank/DDBJ databases">
        <title>Maternal inheritance of bifidobacteria.</title>
        <authorList>
            <person name="Lugli G.A."/>
            <person name="Duranti S."/>
            <person name="Milani C."/>
            <person name="Mancabelli L."/>
        </authorList>
    </citation>
    <scope>NUCLEOTIDE SEQUENCE [LARGE SCALE GENOMIC DNA]</scope>
    <source>
        <strain evidence="4 5">1899B</strain>
    </source>
</reference>
<dbReference type="Pfam" id="PF20990">
    <property type="entry name" value="DUF2207_C"/>
    <property type="match status" value="1"/>
</dbReference>
<evidence type="ECO:0000313" key="5">
    <source>
        <dbReference type="Proteomes" id="UP000192666"/>
    </source>
</evidence>
<dbReference type="InterPro" id="IPR018702">
    <property type="entry name" value="DUF2207"/>
</dbReference>
<feature type="transmembrane region" description="Helical" evidence="1">
    <location>
        <begin position="318"/>
        <end position="340"/>
    </location>
</feature>
<dbReference type="AlphaFoldDB" id="A0A1V8PSA8"/>
<keyword evidence="1" id="KW-0812">Transmembrane</keyword>
<accession>A0A1V8PSA8</accession>
<keyword evidence="1" id="KW-0472">Membrane</keyword>
<evidence type="ECO:0008006" key="6">
    <source>
        <dbReference type="Google" id="ProtNLM"/>
    </source>
</evidence>
<organism evidence="4 5">
    <name type="scientific">Bifidobacterium catenulatum</name>
    <dbReference type="NCBI Taxonomy" id="1686"/>
    <lineage>
        <taxon>Bacteria</taxon>
        <taxon>Bacillati</taxon>
        <taxon>Actinomycetota</taxon>
        <taxon>Actinomycetes</taxon>
        <taxon>Bifidobacteriales</taxon>
        <taxon>Bifidobacteriaceae</taxon>
        <taxon>Bifidobacterium</taxon>
    </lineage>
</organism>
<evidence type="ECO:0000259" key="3">
    <source>
        <dbReference type="Pfam" id="PF20990"/>
    </source>
</evidence>
<name>A0A1V8PSA8_9BIFI</name>
<comment type="caution">
    <text evidence="4">The sequence shown here is derived from an EMBL/GenBank/DDBJ whole genome shotgun (WGS) entry which is preliminary data.</text>
</comment>
<dbReference type="Pfam" id="PF09972">
    <property type="entry name" value="DUF2207"/>
    <property type="match status" value="1"/>
</dbReference>
<dbReference type="RefSeq" id="WP_080788175.1">
    <property type="nucleotide sequence ID" value="NZ_NAQA01000002.1"/>
</dbReference>
<feature type="transmembrane region" description="Helical" evidence="1">
    <location>
        <begin position="12"/>
        <end position="34"/>
    </location>
</feature>
<dbReference type="InterPro" id="IPR048389">
    <property type="entry name" value="YciQ-like_C"/>
</dbReference>
<dbReference type="Proteomes" id="UP000192666">
    <property type="component" value="Unassembled WGS sequence"/>
</dbReference>